<keyword evidence="4" id="KW-1185">Reference proteome</keyword>
<comment type="caution">
    <text evidence="3">The sequence shown here is derived from an EMBL/GenBank/DDBJ whole genome shotgun (WGS) entry which is preliminary data.</text>
</comment>
<evidence type="ECO:0000313" key="4">
    <source>
        <dbReference type="Proteomes" id="UP001337655"/>
    </source>
</evidence>
<gene>
    <name evidence="3" type="ORF">LTR77_001858</name>
</gene>
<accession>A0AAV9PLE5</accession>
<feature type="domain" description="Heterokaryon incompatibility" evidence="2">
    <location>
        <begin position="287"/>
        <end position="351"/>
    </location>
</feature>
<evidence type="ECO:0000259" key="2">
    <source>
        <dbReference type="Pfam" id="PF06985"/>
    </source>
</evidence>
<protein>
    <recommendedName>
        <fullName evidence="2">Heterokaryon incompatibility domain-containing protein</fullName>
    </recommendedName>
</protein>
<reference evidence="3 4" key="1">
    <citation type="submission" date="2023-08" db="EMBL/GenBank/DDBJ databases">
        <title>Black Yeasts Isolated from many extreme environments.</title>
        <authorList>
            <person name="Coleine C."/>
            <person name="Stajich J.E."/>
            <person name="Selbmann L."/>
        </authorList>
    </citation>
    <scope>NUCLEOTIDE SEQUENCE [LARGE SCALE GENOMIC DNA]</scope>
    <source>
        <strain evidence="3 4">CCFEE 5935</strain>
    </source>
</reference>
<feature type="region of interest" description="Disordered" evidence="1">
    <location>
        <begin position="109"/>
        <end position="129"/>
    </location>
</feature>
<evidence type="ECO:0000313" key="3">
    <source>
        <dbReference type="EMBL" id="KAK5174775.1"/>
    </source>
</evidence>
<dbReference type="Proteomes" id="UP001337655">
    <property type="component" value="Unassembled WGS sequence"/>
</dbReference>
<dbReference type="Pfam" id="PF26639">
    <property type="entry name" value="Het-6_barrel"/>
    <property type="match status" value="1"/>
</dbReference>
<dbReference type="AlphaFoldDB" id="A0AAV9PLE5"/>
<dbReference type="Pfam" id="PF06985">
    <property type="entry name" value="HET"/>
    <property type="match status" value="1"/>
</dbReference>
<dbReference type="PANTHER" id="PTHR24148">
    <property type="entry name" value="ANKYRIN REPEAT DOMAIN-CONTAINING PROTEIN 39 HOMOLOG-RELATED"/>
    <property type="match status" value="1"/>
</dbReference>
<proteinExistence type="predicted"/>
<dbReference type="InterPro" id="IPR052895">
    <property type="entry name" value="HetReg/Transcr_Mod"/>
</dbReference>
<sequence length="1029" mass="116328">MDRDGLLRYSGGVLLWASLLPSDQHDEATQTAIRAALRRGREGVVQPPDLSEYSADAIMARLSAEDKPKHWAGILSMMQDLAREEASGSRGLDLRHPADSYGFKALQDLDRPEQQNGATGTASGLGGLHPTPIDQGLNRYLYQPLPTPTSIRVLEVTGQHSNAECSEGLIRCKLHTVDLLDNPEYDALSYVWGAPRLVYRHDEAVPDVKTANKRQCPIMCDDKILYVTQNAYDFLQTSSLAQAGLDIYNSQRTEEPKATGSGKRWSLKRILKRKDKQKQTVEPLLLRLWIDSVCINQDDIPERNAQVEMMAEIYSKAKSAIVWLGPEAWYTEQAFRSLEAVMAATARFVQSDVSHVDIFNMRWWQSEGLPVPGQWAALIVQEISLAKRATVYCGMKSISWDQLTRCCWFLLRNGWFAQMERVRNYCIDGITVSGRAAFYVAHIVATKGIDADDFRPPEWSRDRMFFPLGSTKSLPLSLDPLFMIAGQCRALGEAGKGASIEQHAFIFRQVLEECRAFEATDGRDKIYAFLSIAESWLQTPRPTQQRPIRVAYEQSLQKVYRDAAAYILSSSTTLSDRHTEILWQIEDQSVRKTPNLPSWVPDFSVECFPAQFADAVAREWNVWPLSYRPDTVPLVEGDRYRTSGALVDTLVEVAALDGDVLGNAAKVACRLPPVYRGASRVHEIDPDASDCTPRDGLECDQFFDDVTSSEFAADMIERGSQDTSLTRAESPEDQFPWLSVETCREAYREQLQESTVPLASSTRRQTRVEALWRVLLLDYCGEDPSPLETGFAFGDWILDRIERMHTLYLLSRDTPSLAALRKKLQLWHSLQMDEPSEGTARLAWPATRPEDKHALIAYARLDFDVGIGLSYLRHLEREPSLLNNQAADEARLGVDAMVKDAEAAPLIRYLPTMEQIRAHLLSSCERSESLSDSESMRSVRQAKFFKQYNQYSPGRRVFRTKNGWLGYGHQSAQAGDELWFLANCTVPVLLRPLEDGTRRIVGVCYVHGLMHREESRHEWQRIVDDLVIV</sequence>
<name>A0AAV9PLE5_9PEZI</name>
<dbReference type="RefSeq" id="XP_064663444.1">
    <property type="nucleotide sequence ID" value="XM_064799117.1"/>
</dbReference>
<dbReference type="GeneID" id="89923205"/>
<dbReference type="InterPro" id="IPR010730">
    <property type="entry name" value="HET"/>
</dbReference>
<evidence type="ECO:0000256" key="1">
    <source>
        <dbReference type="SAM" id="MobiDB-lite"/>
    </source>
</evidence>
<dbReference type="EMBL" id="JAVRRT010000002">
    <property type="protein sequence ID" value="KAK5174775.1"/>
    <property type="molecule type" value="Genomic_DNA"/>
</dbReference>
<organism evidence="3 4">
    <name type="scientific">Saxophila tyrrhenica</name>
    <dbReference type="NCBI Taxonomy" id="1690608"/>
    <lineage>
        <taxon>Eukaryota</taxon>
        <taxon>Fungi</taxon>
        <taxon>Dikarya</taxon>
        <taxon>Ascomycota</taxon>
        <taxon>Pezizomycotina</taxon>
        <taxon>Dothideomycetes</taxon>
        <taxon>Dothideomycetidae</taxon>
        <taxon>Mycosphaerellales</taxon>
        <taxon>Extremaceae</taxon>
        <taxon>Saxophila</taxon>
    </lineage>
</organism>
<dbReference type="PANTHER" id="PTHR24148:SF64">
    <property type="entry name" value="HETEROKARYON INCOMPATIBILITY DOMAIN-CONTAINING PROTEIN"/>
    <property type="match status" value="1"/>
</dbReference>